<protein>
    <submittedName>
        <fullName evidence="3">Uncharacterized protein</fullName>
    </submittedName>
</protein>
<dbReference type="InterPro" id="IPR027145">
    <property type="entry name" value="PWP2"/>
</dbReference>
<keyword evidence="2" id="KW-1185">Reference proteome</keyword>
<dbReference type="InterPro" id="IPR015943">
    <property type="entry name" value="WD40/YVTN_repeat-like_dom_sf"/>
</dbReference>
<dbReference type="InterPro" id="IPR001680">
    <property type="entry name" value="WD40_rpt"/>
</dbReference>
<reference evidence="3" key="1">
    <citation type="submission" date="2022-11" db="UniProtKB">
        <authorList>
            <consortium name="WormBaseParasite"/>
        </authorList>
    </citation>
    <scope>IDENTIFICATION</scope>
</reference>
<dbReference type="Gene3D" id="2.130.10.10">
    <property type="entry name" value="YVTN repeat-like/Quinoprotein amine dehydrogenase"/>
    <property type="match status" value="1"/>
</dbReference>
<dbReference type="SUPFAM" id="SSF50978">
    <property type="entry name" value="WD40 repeat-like"/>
    <property type="match status" value="1"/>
</dbReference>
<dbReference type="WBParaSite" id="jg16203">
    <property type="protein sequence ID" value="jg16203"/>
    <property type="gene ID" value="jg16203"/>
</dbReference>
<name>A0A915D770_9BILA</name>
<dbReference type="AlphaFoldDB" id="A0A915D770"/>
<accession>A0A915D770</accession>
<feature type="repeat" description="WD" evidence="1">
    <location>
        <begin position="1"/>
        <end position="35"/>
    </location>
</feature>
<dbReference type="GO" id="GO:0000462">
    <property type="term" value="P:maturation of SSU-rRNA from tricistronic rRNA transcript (SSU-rRNA, 5.8S rRNA, LSU-rRNA)"/>
    <property type="evidence" value="ECO:0007669"/>
    <property type="project" value="TreeGrafter"/>
</dbReference>
<dbReference type="Proteomes" id="UP000887574">
    <property type="component" value="Unplaced"/>
</dbReference>
<proteinExistence type="predicted"/>
<evidence type="ECO:0000256" key="1">
    <source>
        <dbReference type="PROSITE-ProRule" id="PRU00221"/>
    </source>
</evidence>
<evidence type="ECO:0000313" key="3">
    <source>
        <dbReference type="WBParaSite" id="jg16203"/>
    </source>
</evidence>
<keyword evidence="1" id="KW-0853">WD repeat</keyword>
<organism evidence="2 3">
    <name type="scientific">Ditylenchus dipsaci</name>
    <dbReference type="NCBI Taxonomy" id="166011"/>
    <lineage>
        <taxon>Eukaryota</taxon>
        <taxon>Metazoa</taxon>
        <taxon>Ecdysozoa</taxon>
        <taxon>Nematoda</taxon>
        <taxon>Chromadorea</taxon>
        <taxon>Rhabditida</taxon>
        <taxon>Tylenchina</taxon>
        <taxon>Tylenchomorpha</taxon>
        <taxon>Sphaerularioidea</taxon>
        <taxon>Anguinidae</taxon>
        <taxon>Anguininae</taxon>
        <taxon>Ditylenchus</taxon>
    </lineage>
</organism>
<evidence type="ECO:0000313" key="2">
    <source>
        <dbReference type="Proteomes" id="UP000887574"/>
    </source>
</evidence>
<dbReference type="PANTHER" id="PTHR19858:SF0">
    <property type="entry name" value="PERIODIC TRYPTOPHAN PROTEIN 2 HOMOLOG"/>
    <property type="match status" value="1"/>
</dbReference>
<dbReference type="GO" id="GO:0032040">
    <property type="term" value="C:small-subunit processome"/>
    <property type="evidence" value="ECO:0007669"/>
    <property type="project" value="TreeGrafter"/>
</dbReference>
<dbReference type="InterPro" id="IPR036322">
    <property type="entry name" value="WD40_repeat_dom_sf"/>
</dbReference>
<sequence length="99" mass="11070">MTIVSYSLDGSLSVTGGEDEKVKIWSYQNSFCIVTFTEHSSRTNGKVILSASLGGSVRAHDIKRYRNFRTLVAPKQTQLNYLCSDSSGELNSERMQMIE</sequence>
<dbReference type="GO" id="GO:0000028">
    <property type="term" value="P:ribosomal small subunit assembly"/>
    <property type="evidence" value="ECO:0007669"/>
    <property type="project" value="TreeGrafter"/>
</dbReference>
<dbReference type="PROSITE" id="PS50082">
    <property type="entry name" value="WD_REPEATS_2"/>
    <property type="match status" value="1"/>
</dbReference>
<dbReference type="PROSITE" id="PS50294">
    <property type="entry name" value="WD_REPEATS_REGION"/>
    <property type="match status" value="1"/>
</dbReference>
<dbReference type="PANTHER" id="PTHR19858">
    <property type="entry name" value="WD40 REPEAT PROTEIN"/>
    <property type="match status" value="1"/>
</dbReference>
<dbReference type="GO" id="GO:0034388">
    <property type="term" value="C:Pwp2p-containing subcomplex of 90S preribosome"/>
    <property type="evidence" value="ECO:0007669"/>
    <property type="project" value="TreeGrafter"/>
</dbReference>